<gene>
    <name evidence="3" type="primary">NEUROD4</name>
</gene>
<evidence type="ECO:0000259" key="2">
    <source>
        <dbReference type="PROSITE" id="PS50888"/>
    </source>
</evidence>
<dbReference type="PROSITE" id="PS50888">
    <property type="entry name" value="BHLH"/>
    <property type="match status" value="1"/>
</dbReference>
<dbReference type="InterPro" id="IPR050359">
    <property type="entry name" value="bHLH_transcription_factors"/>
</dbReference>
<dbReference type="KEGG" id="hmg:101239434"/>
<dbReference type="GO" id="GO:0003700">
    <property type="term" value="F:DNA-binding transcription factor activity"/>
    <property type="evidence" value="ECO:0007669"/>
    <property type="project" value="TreeGrafter"/>
</dbReference>
<dbReference type="GO" id="GO:0061564">
    <property type="term" value="P:axon development"/>
    <property type="evidence" value="ECO:0007669"/>
    <property type="project" value="TreeGrafter"/>
</dbReference>
<feature type="domain" description="BHLH" evidence="2">
    <location>
        <begin position="41"/>
        <end position="95"/>
    </location>
</feature>
<dbReference type="GO" id="GO:0045944">
    <property type="term" value="P:positive regulation of transcription by RNA polymerase II"/>
    <property type="evidence" value="ECO:0007669"/>
    <property type="project" value="TreeGrafter"/>
</dbReference>
<dbReference type="GO" id="GO:0005634">
    <property type="term" value="C:nucleus"/>
    <property type="evidence" value="ECO:0007669"/>
    <property type="project" value="TreeGrafter"/>
</dbReference>
<protein>
    <submittedName>
        <fullName evidence="3">Neurogenic differentiation factor 4</fullName>
    </submittedName>
</protein>
<dbReference type="Gene3D" id="4.10.280.10">
    <property type="entry name" value="Helix-loop-helix DNA-binding domain"/>
    <property type="match status" value="1"/>
</dbReference>
<feature type="region of interest" description="Disordered" evidence="1">
    <location>
        <begin position="1"/>
        <end position="49"/>
    </location>
</feature>
<dbReference type="GO" id="GO:0046983">
    <property type="term" value="F:protein dimerization activity"/>
    <property type="evidence" value="ECO:0007669"/>
    <property type="project" value="InterPro"/>
</dbReference>
<sequence length="171" mass="19918">MKMPACQPLGENDNSNCLCPSPTTSEESLPHKSLHGKVDRSKRLKASARERRRRHVLNDALENLRRKVPVINEKSKHKLSKIEVLRMAIDYIAMLSYYLECSSLPEYDLSTEIRQRNYGVTLNKFSEEHIISLQNLRSYQWPNTQANVQNFPAPFEYFNDVEFCLENVLCQ</sequence>
<dbReference type="EMBL" id="HAAD01000960">
    <property type="protein sequence ID" value="CDG67192.1"/>
    <property type="molecule type" value="mRNA"/>
</dbReference>
<dbReference type="GO" id="GO:0007423">
    <property type="term" value="P:sensory organ development"/>
    <property type="evidence" value="ECO:0007669"/>
    <property type="project" value="TreeGrafter"/>
</dbReference>
<dbReference type="PANTHER" id="PTHR19290">
    <property type="entry name" value="BASIC HELIX-LOOP-HELIX PROTEIN NEUROGENIN-RELATED"/>
    <property type="match status" value="1"/>
</dbReference>
<name>T2M5I0_HYDVU</name>
<dbReference type="InterPro" id="IPR011598">
    <property type="entry name" value="bHLH_dom"/>
</dbReference>
<reference evidence="3" key="1">
    <citation type="journal article" date="2013" name="Genome Biol. Evol.">
        <title>Punctuated emergences of genetic and phenotypic innovations in eumetazoan, bilaterian, euteleostome, and hominidae ancestors.</title>
        <authorList>
            <person name="Wenger Y."/>
            <person name="Galliot B."/>
        </authorList>
    </citation>
    <scope>NUCLEOTIDE SEQUENCE</scope>
    <source>
        <tissue evidence="3">Whole animals</tissue>
    </source>
</reference>
<dbReference type="Pfam" id="PF00010">
    <property type="entry name" value="HLH"/>
    <property type="match status" value="1"/>
</dbReference>
<dbReference type="GO" id="GO:0070888">
    <property type="term" value="F:E-box binding"/>
    <property type="evidence" value="ECO:0007669"/>
    <property type="project" value="TreeGrafter"/>
</dbReference>
<dbReference type="CDD" id="cd11390">
    <property type="entry name" value="bHLH_TS"/>
    <property type="match status" value="1"/>
</dbReference>
<dbReference type="AlphaFoldDB" id="T2M5I0"/>
<evidence type="ECO:0000256" key="1">
    <source>
        <dbReference type="SAM" id="MobiDB-lite"/>
    </source>
</evidence>
<proteinExistence type="evidence at transcript level"/>
<organism evidence="3">
    <name type="scientific">Hydra vulgaris</name>
    <name type="common">Hydra</name>
    <name type="synonym">Hydra attenuata</name>
    <dbReference type="NCBI Taxonomy" id="6087"/>
    <lineage>
        <taxon>Eukaryota</taxon>
        <taxon>Metazoa</taxon>
        <taxon>Cnidaria</taxon>
        <taxon>Hydrozoa</taxon>
        <taxon>Hydroidolina</taxon>
        <taxon>Anthoathecata</taxon>
        <taxon>Aplanulata</taxon>
        <taxon>Hydridae</taxon>
        <taxon>Hydra</taxon>
    </lineage>
</organism>
<dbReference type="SMART" id="SM00353">
    <property type="entry name" value="HLH"/>
    <property type="match status" value="1"/>
</dbReference>
<dbReference type="InterPro" id="IPR036638">
    <property type="entry name" value="HLH_DNA-bd_sf"/>
</dbReference>
<feature type="compositionally biased region" description="Polar residues" evidence="1">
    <location>
        <begin position="12"/>
        <end position="27"/>
    </location>
</feature>
<evidence type="ECO:0000313" key="3">
    <source>
        <dbReference type="EMBL" id="CDG67192.1"/>
    </source>
</evidence>
<dbReference type="SUPFAM" id="SSF47459">
    <property type="entry name" value="HLH, helix-loop-helix DNA-binding domain"/>
    <property type="match status" value="1"/>
</dbReference>
<dbReference type="OrthoDB" id="10039134at2759"/>
<accession>T2M5I0</accession>